<feature type="compositionally biased region" description="Low complexity" evidence="5">
    <location>
        <begin position="185"/>
        <end position="216"/>
    </location>
</feature>
<feature type="compositionally biased region" description="Low complexity" evidence="5">
    <location>
        <begin position="239"/>
        <end position="317"/>
    </location>
</feature>
<feature type="domain" description="Gram-positive cocci surface proteins LPxTG" evidence="8">
    <location>
        <begin position="323"/>
        <end position="357"/>
    </location>
</feature>
<keyword evidence="2" id="KW-0964">Secreted</keyword>
<feature type="compositionally biased region" description="Polar residues" evidence="5">
    <location>
        <begin position="217"/>
        <end position="238"/>
    </location>
</feature>
<reference evidence="10" key="1">
    <citation type="submission" date="2015-10" db="EMBL/GenBank/DDBJ databases">
        <authorList>
            <person name="Crossman L.C."/>
        </authorList>
    </citation>
    <scope>NUCLEOTIDE SEQUENCE [LARGE SCALE GENOMIC DNA]</scope>
    <source>
        <strain evidence="10">20-2</strain>
    </source>
</reference>
<dbReference type="PROSITE" id="PS50847">
    <property type="entry name" value="GRAM_POS_ANCHORING"/>
    <property type="match status" value="1"/>
</dbReference>
<evidence type="ECO:0000313" key="9">
    <source>
        <dbReference type="EMBL" id="CUR42530.1"/>
    </source>
</evidence>
<dbReference type="AlphaFoldDB" id="A0A0U5K135"/>
<keyword evidence="3 7" id="KW-0732">Signal</keyword>
<dbReference type="Pfam" id="PF00746">
    <property type="entry name" value="Gram_pos_anchor"/>
    <property type="match status" value="1"/>
</dbReference>
<evidence type="ECO:0000256" key="2">
    <source>
        <dbReference type="ARBA" id="ARBA00022525"/>
    </source>
</evidence>
<keyword evidence="1" id="KW-0134">Cell wall</keyword>
<dbReference type="NCBIfam" id="TIGR01167">
    <property type="entry name" value="LPXTG_anchor"/>
    <property type="match status" value="1"/>
</dbReference>
<name>A0A0U5K135_LIMRT</name>
<feature type="region of interest" description="Disordered" evidence="5">
    <location>
        <begin position="185"/>
        <end position="325"/>
    </location>
</feature>
<evidence type="ECO:0000256" key="5">
    <source>
        <dbReference type="SAM" id="MobiDB-lite"/>
    </source>
</evidence>
<keyword evidence="6" id="KW-0812">Transmembrane</keyword>
<feature type="chain" id="PRO_5006860656" description="Gram-positive cocci surface proteins LPxTG domain-containing protein" evidence="7">
    <location>
        <begin position="39"/>
        <end position="357"/>
    </location>
</feature>
<feature type="signal peptide" evidence="7">
    <location>
        <begin position="1"/>
        <end position="38"/>
    </location>
</feature>
<dbReference type="EMBL" id="LN887687">
    <property type="protein sequence ID" value="CUR42530.1"/>
    <property type="molecule type" value="Genomic_DNA"/>
</dbReference>
<evidence type="ECO:0000256" key="3">
    <source>
        <dbReference type="ARBA" id="ARBA00022729"/>
    </source>
</evidence>
<dbReference type="RefSeq" id="WP_102817008.1">
    <property type="nucleotide sequence ID" value="NZ_LN887687.1"/>
</dbReference>
<evidence type="ECO:0000256" key="7">
    <source>
        <dbReference type="SAM" id="SignalP"/>
    </source>
</evidence>
<protein>
    <recommendedName>
        <fullName evidence="8">Gram-positive cocci surface proteins LPxTG domain-containing protein</fullName>
    </recommendedName>
</protein>
<proteinExistence type="predicted"/>
<sequence length="357" mass="36533">MEKKITQNSVGKRLWLNTLLATSILGLGISATPIAVHAEDINNTVQITSPDTYKTKDTNLNATVTNNDDGSQIIKIELPANKVKGNDQKLNFVATDIDADSDGSQEHQTVDSGKIQRKNDNISFKVNLSSTALSNKTLMTDPLKITLLNSKGETIATIEGITLEELQDMAKNNASDTSNMIAAASSSNSTATTSDKTDSSSNASSSAVSSENKANNLSTAPNMNPNGSTEASLANNTVTSTTSQASSAAIPATASSSAASIANMNPNGNSSANSASSSSAETSGPSSPTNSSSNPNSASSANASSASSSPASENSQSKADQALPQTGNKDQFYLTVAGVVILAGAIGAYVGLKTRKK</sequence>
<evidence type="ECO:0000256" key="1">
    <source>
        <dbReference type="ARBA" id="ARBA00022512"/>
    </source>
</evidence>
<dbReference type="Proteomes" id="UP000235484">
    <property type="component" value="Unassembled WGS sequence"/>
</dbReference>
<keyword evidence="6" id="KW-0472">Membrane</keyword>
<accession>A0A0U5K135</accession>
<gene>
    <name evidence="9" type="ORF">LRLP16767_LR202_02178</name>
</gene>
<evidence type="ECO:0000256" key="4">
    <source>
        <dbReference type="ARBA" id="ARBA00023088"/>
    </source>
</evidence>
<organism evidence="9 10">
    <name type="scientific">Limosilactobacillus reuteri</name>
    <name type="common">Lactobacillus reuteri</name>
    <dbReference type="NCBI Taxonomy" id="1598"/>
    <lineage>
        <taxon>Bacteria</taxon>
        <taxon>Bacillati</taxon>
        <taxon>Bacillota</taxon>
        <taxon>Bacilli</taxon>
        <taxon>Lactobacillales</taxon>
        <taxon>Lactobacillaceae</taxon>
        <taxon>Limosilactobacillus</taxon>
    </lineage>
</organism>
<dbReference type="InterPro" id="IPR019931">
    <property type="entry name" value="LPXTG_anchor"/>
</dbReference>
<evidence type="ECO:0000313" key="10">
    <source>
        <dbReference type="Proteomes" id="UP000235484"/>
    </source>
</evidence>
<keyword evidence="6" id="KW-1133">Transmembrane helix</keyword>
<keyword evidence="4" id="KW-0572">Peptidoglycan-anchor</keyword>
<evidence type="ECO:0000259" key="8">
    <source>
        <dbReference type="PROSITE" id="PS50847"/>
    </source>
</evidence>
<feature type="transmembrane region" description="Helical" evidence="6">
    <location>
        <begin position="332"/>
        <end position="352"/>
    </location>
</feature>
<evidence type="ECO:0000256" key="6">
    <source>
        <dbReference type="SAM" id="Phobius"/>
    </source>
</evidence>